<gene>
    <name evidence="2" type="ORF">IRJ41_016726</name>
</gene>
<feature type="region of interest" description="Disordered" evidence="1">
    <location>
        <begin position="242"/>
        <end position="287"/>
    </location>
</feature>
<dbReference type="EMBL" id="JAFHDT010000002">
    <property type="protein sequence ID" value="KAI7813397.1"/>
    <property type="molecule type" value="Genomic_DNA"/>
</dbReference>
<dbReference type="AlphaFoldDB" id="A0A9W7X3E4"/>
<sequence>MALAKFNLDLPSPVLGPLNLLWRPVVQPGDFQIPSCPDFTDVVFSAFRAAPSSRPDHVARTLAGMAEAQERGLGSMLPVESYISSVVVSPDEALKQELLCPNPECWRTDDLLVRTFNTVSGLTRVGNSMAHLLLVLHSTRATTASDNTSLELLDASLQALGSVAFSSGKALRLITQTRRQVWLAQSKLPEAYRNSLCRLPLVPGQVFGPAAQEALERRAAESRSQHVGRTASYMRHAREELLSSVPSQTPSEHSGVFHGGPGPSPGPGPGPFRGDTKSVEEGCDRAAHVTPCRRSRLEGKPTEKLSNSMPVNVFPQGGSGLQVNEGHSDRCQKAGTAEDLGKVPGSLQVSLYQLPTAGRPSHGSLISYSFRPVASPASSTLVDSQEPVTNSHVGSHHERLFCRSEAMEDSRVSSERAAHIPGRCNNVADSLSRSVLRPGEWRLHEGVVDSLWEIYGTAAIDLFASRVSTHCPLWFSAQKEQGSLGQDALAHEWPNLLLYAFPTIHSFG</sequence>
<dbReference type="Proteomes" id="UP001059041">
    <property type="component" value="Linkage Group LG2"/>
</dbReference>
<evidence type="ECO:0000313" key="3">
    <source>
        <dbReference type="Proteomes" id="UP001059041"/>
    </source>
</evidence>
<keyword evidence="2" id="KW-0675">Receptor</keyword>
<reference evidence="2" key="1">
    <citation type="submission" date="2021-02" db="EMBL/GenBank/DDBJ databases">
        <title>Comparative genomics reveals that relaxation of natural selection precedes convergent phenotypic evolution of cavefish.</title>
        <authorList>
            <person name="Peng Z."/>
        </authorList>
    </citation>
    <scope>NUCLEOTIDE SEQUENCE</scope>
    <source>
        <tissue evidence="2">Muscle</tissue>
    </source>
</reference>
<keyword evidence="2" id="KW-0418">Kinase</keyword>
<keyword evidence="2" id="KW-0808">Transferase</keyword>
<accession>A0A9W7X3E4</accession>
<evidence type="ECO:0000313" key="2">
    <source>
        <dbReference type="EMBL" id="KAI7813397.1"/>
    </source>
</evidence>
<comment type="caution">
    <text evidence="2">The sequence shown here is derived from an EMBL/GenBank/DDBJ whole genome shotgun (WGS) entry which is preliminary data.</text>
</comment>
<feature type="non-terminal residue" evidence="2">
    <location>
        <position position="508"/>
    </location>
</feature>
<name>A0A9W7X3E4_TRIRA</name>
<protein>
    <submittedName>
        <fullName evidence="2">Receptor tyrosine-protein kinase erbB-4-like</fullName>
    </submittedName>
</protein>
<organism evidence="2 3">
    <name type="scientific">Triplophysa rosa</name>
    <name type="common">Cave loach</name>
    <dbReference type="NCBI Taxonomy" id="992332"/>
    <lineage>
        <taxon>Eukaryota</taxon>
        <taxon>Metazoa</taxon>
        <taxon>Chordata</taxon>
        <taxon>Craniata</taxon>
        <taxon>Vertebrata</taxon>
        <taxon>Euteleostomi</taxon>
        <taxon>Actinopterygii</taxon>
        <taxon>Neopterygii</taxon>
        <taxon>Teleostei</taxon>
        <taxon>Ostariophysi</taxon>
        <taxon>Cypriniformes</taxon>
        <taxon>Nemacheilidae</taxon>
        <taxon>Triplophysa</taxon>
    </lineage>
</organism>
<evidence type="ECO:0000256" key="1">
    <source>
        <dbReference type="SAM" id="MobiDB-lite"/>
    </source>
</evidence>
<keyword evidence="3" id="KW-1185">Reference proteome</keyword>
<proteinExistence type="predicted"/>
<dbReference type="GO" id="GO:0016301">
    <property type="term" value="F:kinase activity"/>
    <property type="evidence" value="ECO:0007669"/>
    <property type="project" value="UniProtKB-KW"/>
</dbReference>
<feature type="compositionally biased region" description="Basic and acidic residues" evidence="1">
    <location>
        <begin position="274"/>
        <end position="287"/>
    </location>
</feature>